<feature type="domain" description="PLD phosphodiesterase" evidence="6">
    <location>
        <begin position="246"/>
        <end position="273"/>
    </location>
</feature>
<organism evidence="7 8">
    <name type="scientific">Coemansia reversa (strain ATCC 12441 / NRRL 1564)</name>
    <dbReference type="NCBI Taxonomy" id="763665"/>
    <lineage>
        <taxon>Eukaryota</taxon>
        <taxon>Fungi</taxon>
        <taxon>Fungi incertae sedis</taxon>
        <taxon>Zoopagomycota</taxon>
        <taxon>Kickxellomycotina</taxon>
        <taxon>Kickxellomycetes</taxon>
        <taxon>Kickxellales</taxon>
        <taxon>Kickxellaceae</taxon>
        <taxon>Coemansia</taxon>
    </lineage>
</organism>
<accession>A0A2G5BD75</accession>
<evidence type="ECO:0000313" key="8">
    <source>
        <dbReference type="Proteomes" id="UP000242474"/>
    </source>
</evidence>
<dbReference type="PROSITE" id="PS50035">
    <property type="entry name" value="PLD"/>
    <property type="match status" value="1"/>
</dbReference>
<dbReference type="STRING" id="763665.A0A2G5BD75"/>
<dbReference type="InterPro" id="IPR051406">
    <property type="entry name" value="PLD_domain"/>
</dbReference>
<comment type="similarity">
    <text evidence="4">Belongs to the phospholipase D family. MitoPLD/Zucchini subfamily.</text>
</comment>
<dbReference type="PANTHER" id="PTHR43856:SF1">
    <property type="entry name" value="MITOCHONDRIAL CARDIOLIPIN HYDROLASE"/>
    <property type="match status" value="1"/>
</dbReference>
<dbReference type="Proteomes" id="UP000242474">
    <property type="component" value="Unassembled WGS sequence"/>
</dbReference>
<dbReference type="GO" id="GO:0016891">
    <property type="term" value="F:RNA endonuclease activity producing 5'-phosphomonoesters, hydrolytic mechanism"/>
    <property type="evidence" value="ECO:0007669"/>
    <property type="project" value="TreeGrafter"/>
</dbReference>
<gene>
    <name evidence="7" type="ORF">COEREDRAFT_80706</name>
</gene>
<evidence type="ECO:0000256" key="2">
    <source>
        <dbReference type="ARBA" id="ARBA00022963"/>
    </source>
</evidence>
<dbReference type="PANTHER" id="PTHR43856">
    <property type="entry name" value="CARDIOLIPIN HYDROLASE"/>
    <property type="match status" value="1"/>
</dbReference>
<dbReference type="InterPro" id="IPR001736">
    <property type="entry name" value="PLipase_D/transphosphatidylase"/>
</dbReference>
<proteinExistence type="inferred from homology"/>
<dbReference type="GO" id="GO:0005739">
    <property type="term" value="C:mitochondrion"/>
    <property type="evidence" value="ECO:0007669"/>
    <property type="project" value="TreeGrafter"/>
</dbReference>
<evidence type="ECO:0000313" key="7">
    <source>
        <dbReference type="EMBL" id="PIA16968.1"/>
    </source>
</evidence>
<dbReference type="GO" id="GO:0016042">
    <property type="term" value="P:lipid catabolic process"/>
    <property type="evidence" value="ECO:0007669"/>
    <property type="project" value="UniProtKB-KW"/>
</dbReference>
<dbReference type="InterPro" id="IPR025202">
    <property type="entry name" value="PLD-like_dom"/>
</dbReference>
<sequence>MSLVDIISACFGSGSGDSGGSTLRRAPYLDANEAAQLPLDAFVQRSLESAPSALEQSNAFTDIFRKHVDSGAADFARVAHVVQDSLLRLASNDTDRATAQWACQMLALLGEREKSGYHPPGLHGQSYAQVAGADSGEWEKQHRAPPAVIQPPSSHQRSEVYIRTFFFPSEESFSQLIGFLDSAQRTLDICVFNITDNDIARAIVAAKERGVEVRIITDDEQLECRGNDVRRLQEDHGIPFKTDNDPEKFMHNKFAIIDRRAVWTGSYNWTVGARRSNNESAICTNDPAATQAFSGEFEELWSRF</sequence>
<reference evidence="7 8" key="1">
    <citation type="journal article" date="2015" name="Genome Biol. Evol.">
        <title>Phylogenomic analyses indicate that early fungi evolved digesting cell walls of algal ancestors of land plants.</title>
        <authorList>
            <person name="Chang Y."/>
            <person name="Wang S."/>
            <person name="Sekimoto S."/>
            <person name="Aerts A.L."/>
            <person name="Choi C."/>
            <person name="Clum A."/>
            <person name="LaButti K.M."/>
            <person name="Lindquist E.A."/>
            <person name="Yee Ngan C."/>
            <person name="Ohm R.A."/>
            <person name="Salamov A.A."/>
            <person name="Grigoriev I.V."/>
            <person name="Spatafora J.W."/>
            <person name="Berbee M.L."/>
        </authorList>
    </citation>
    <scope>NUCLEOTIDE SEQUENCE [LARGE SCALE GENOMIC DNA]</scope>
    <source>
        <strain evidence="7 8">NRRL 1564</strain>
    </source>
</reference>
<keyword evidence="1" id="KW-0378">Hydrolase</keyword>
<dbReference type="Gene3D" id="3.30.870.10">
    <property type="entry name" value="Endonuclease Chain A"/>
    <property type="match status" value="1"/>
</dbReference>
<protein>
    <recommendedName>
        <fullName evidence="5">Mitochondrial cardiolipin hydrolase</fullName>
    </recommendedName>
</protein>
<name>A0A2G5BD75_COERN</name>
<dbReference type="AlphaFoldDB" id="A0A2G5BD75"/>
<dbReference type="SUPFAM" id="SSF56024">
    <property type="entry name" value="Phospholipase D/nuclease"/>
    <property type="match status" value="1"/>
</dbReference>
<keyword evidence="2" id="KW-0442">Lipid degradation</keyword>
<keyword evidence="3" id="KW-0443">Lipid metabolism</keyword>
<evidence type="ECO:0000256" key="3">
    <source>
        <dbReference type="ARBA" id="ARBA00023098"/>
    </source>
</evidence>
<dbReference type="CDD" id="cd09171">
    <property type="entry name" value="PLDc_vPLD6_like"/>
    <property type="match status" value="1"/>
</dbReference>
<keyword evidence="8" id="KW-1185">Reference proteome</keyword>
<evidence type="ECO:0000256" key="5">
    <source>
        <dbReference type="ARBA" id="ARBA00040549"/>
    </source>
</evidence>
<dbReference type="OrthoDB" id="5205528at2759"/>
<dbReference type="Pfam" id="PF13091">
    <property type="entry name" value="PLDc_2"/>
    <property type="match status" value="1"/>
</dbReference>
<evidence type="ECO:0000256" key="1">
    <source>
        <dbReference type="ARBA" id="ARBA00022801"/>
    </source>
</evidence>
<dbReference type="EMBL" id="KZ303496">
    <property type="protein sequence ID" value="PIA16968.1"/>
    <property type="molecule type" value="Genomic_DNA"/>
</dbReference>
<evidence type="ECO:0000259" key="6">
    <source>
        <dbReference type="PROSITE" id="PS50035"/>
    </source>
</evidence>
<evidence type="ECO:0000256" key="4">
    <source>
        <dbReference type="ARBA" id="ARBA00038012"/>
    </source>
</evidence>